<dbReference type="InterPro" id="IPR013325">
    <property type="entry name" value="RNA_pol_sigma_r2"/>
</dbReference>
<dbReference type="PROSITE" id="PS00716">
    <property type="entry name" value="SIGMA70_2"/>
    <property type="match status" value="1"/>
</dbReference>
<evidence type="ECO:0000256" key="5">
    <source>
        <dbReference type="ARBA" id="ARBA00023163"/>
    </source>
</evidence>
<dbReference type="GO" id="GO:0003677">
    <property type="term" value="F:DNA binding"/>
    <property type="evidence" value="ECO:0007669"/>
    <property type="project" value="UniProtKB-KW"/>
</dbReference>
<sequence length="232" mass="26342">MLLSLLQFFATKFLVLALHLEAGSFPKPLTAREEIETFAALRAGDGSAREKLIRHNLRLVAHVAKKYYAQPGDQEDLISIGTIGLMKAVDTFDSTRKARFSTYASRCIENELRMYFRRERKNGGTVSLQETLEAGKDDTALTLSDVLQDGFCMEDRCEQQDEARRLRQLIEGLPARERKLILLRYGLAGQPPLTQLETAKLLQISRSYVSRLETHALALLREGWEQKTAQKE</sequence>
<dbReference type="PIRSF" id="PIRSF000770">
    <property type="entry name" value="RNA_pol_sigma-SigE/K"/>
    <property type="match status" value="1"/>
</dbReference>
<dbReference type="RefSeq" id="WP_055190442.1">
    <property type="nucleotide sequence ID" value="NZ_NMTY01000004.1"/>
</dbReference>
<comment type="caution">
    <text evidence="7">The sequence shown here is derived from an EMBL/GenBank/DDBJ whole genome shotgun (WGS) entry which is preliminary data.</text>
</comment>
<dbReference type="CDD" id="cd06171">
    <property type="entry name" value="Sigma70_r4"/>
    <property type="match status" value="1"/>
</dbReference>
<dbReference type="Pfam" id="PF04545">
    <property type="entry name" value="Sigma70_r4"/>
    <property type="match status" value="1"/>
</dbReference>
<dbReference type="AlphaFoldDB" id="A0A174ACT2"/>
<reference evidence="7 8" key="1">
    <citation type="journal article" date="2017" name="Front. Microbiol.">
        <title>New Insights into the Diversity of the Genus Faecalibacterium.</title>
        <authorList>
            <person name="Benevides L."/>
            <person name="Burman S."/>
            <person name="Martin R."/>
            <person name="Robert V."/>
            <person name="Thomas M."/>
            <person name="Miquel S."/>
            <person name="Chain F."/>
            <person name="Sokol H."/>
            <person name="Bermudez-Humaran L.G."/>
            <person name="Morrison M."/>
            <person name="Langella P."/>
            <person name="Azevedo V.A."/>
            <person name="Chatel J.M."/>
            <person name="Soares S."/>
        </authorList>
    </citation>
    <scope>NUCLEOTIDE SEQUENCE [LARGE SCALE GENOMIC DNA]</scope>
    <source>
        <strain evidence="7 8">CNCM I 4575</strain>
    </source>
</reference>
<dbReference type="GO" id="GO:0006352">
    <property type="term" value="P:DNA-templated transcription initiation"/>
    <property type="evidence" value="ECO:0007669"/>
    <property type="project" value="InterPro"/>
</dbReference>
<name>A0A174ACT2_9FIRM</name>
<evidence type="ECO:0000256" key="3">
    <source>
        <dbReference type="ARBA" id="ARBA00023082"/>
    </source>
</evidence>
<dbReference type="InterPro" id="IPR007630">
    <property type="entry name" value="RNA_pol_sigma70_r4"/>
</dbReference>
<evidence type="ECO:0000256" key="4">
    <source>
        <dbReference type="ARBA" id="ARBA00023125"/>
    </source>
</evidence>
<dbReference type="SUPFAM" id="SSF88946">
    <property type="entry name" value="Sigma2 domain of RNA polymerase sigma factors"/>
    <property type="match status" value="1"/>
</dbReference>
<protein>
    <recommendedName>
        <fullName evidence="6">RNA polymerase sigma factor</fullName>
    </recommendedName>
</protein>
<dbReference type="EMBL" id="NMTY01000004">
    <property type="protein sequence ID" value="PDX82515.1"/>
    <property type="molecule type" value="Genomic_DNA"/>
</dbReference>
<dbReference type="Pfam" id="PF04542">
    <property type="entry name" value="Sigma70_r2"/>
    <property type="match status" value="1"/>
</dbReference>
<dbReference type="InterPro" id="IPR007627">
    <property type="entry name" value="RNA_pol_sigma70_r2"/>
</dbReference>
<keyword evidence="3 6" id="KW-0731">Sigma factor</keyword>
<gene>
    <name evidence="7" type="ORF">CGS58_03390</name>
</gene>
<keyword evidence="4 6" id="KW-0238">DNA-binding</keyword>
<keyword evidence="5 6" id="KW-0804">Transcription</keyword>
<dbReference type="PANTHER" id="PTHR30376">
    <property type="entry name" value="SIGMA FACTOR RPOH HEAT SHOCK RELATED"/>
    <property type="match status" value="1"/>
</dbReference>
<evidence type="ECO:0000256" key="6">
    <source>
        <dbReference type="RuleBase" id="RU362124"/>
    </source>
</evidence>
<dbReference type="Proteomes" id="UP000220005">
    <property type="component" value="Unassembled WGS sequence"/>
</dbReference>
<dbReference type="SUPFAM" id="SSF88659">
    <property type="entry name" value="Sigma3 and sigma4 domains of RNA polymerase sigma factors"/>
    <property type="match status" value="1"/>
</dbReference>
<evidence type="ECO:0000256" key="1">
    <source>
        <dbReference type="ARBA" id="ARBA00007788"/>
    </source>
</evidence>
<accession>A0A174ACT2</accession>
<organism evidence="7 8">
    <name type="scientific">Faecalibacterium prausnitzii</name>
    <dbReference type="NCBI Taxonomy" id="853"/>
    <lineage>
        <taxon>Bacteria</taxon>
        <taxon>Bacillati</taxon>
        <taxon>Bacillota</taxon>
        <taxon>Clostridia</taxon>
        <taxon>Eubacteriales</taxon>
        <taxon>Oscillospiraceae</taxon>
        <taxon>Faecalibacterium</taxon>
    </lineage>
</organism>
<dbReference type="InterPro" id="IPR014284">
    <property type="entry name" value="RNA_pol_sigma-70_dom"/>
</dbReference>
<dbReference type="InterPro" id="IPR013324">
    <property type="entry name" value="RNA_pol_sigma_r3/r4-like"/>
</dbReference>
<dbReference type="InterPro" id="IPR050813">
    <property type="entry name" value="Sigma-70_Factor"/>
</dbReference>
<dbReference type="GO" id="GO:0016987">
    <property type="term" value="F:sigma factor activity"/>
    <property type="evidence" value="ECO:0007669"/>
    <property type="project" value="UniProtKB-KW"/>
</dbReference>
<comment type="similarity">
    <text evidence="1 6">Belongs to the sigma-70 factor family.</text>
</comment>
<dbReference type="NCBIfam" id="TIGR02937">
    <property type="entry name" value="sigma70-ECF"/>
    <property type="match status" value="1"/>
</dbReference>
<evidence type="ECO:0000313" key="7">
    <source>
        <dbReference type="EMBL" id="PDX82515.1"/>
    </source>
</evidence>
<dbReference type="Gene3D" id="1.20.120.1810">
    <property type="match status" value="1"/>
</dbReference>
<dbReference type="PROSITE" id="PS00715">
    <property type="entry name" value="SIGMA70_1"/>
    <property type="match status" value="1"/>
</dbReference>
<comment type="function">
    <text evidence="6">Sigma factors are initiation factors that promote the attachment of RNA polymerase to specific initiation sites and are then released.</text>
</comment>
<evidence type="ECO:0000313" key="8">
    <source>
        <dbReference type="Proteomes" id="UP000220005"/>
    </source>
</evidence>
<proteinExistence type="inferred from homology"/>
<dbReference type="InterPro" id="IPR036388">
    <property type="entry name" value="WH-like_DNA-bd_sf"/>
</dbReference>
<dbReference type="PRINTS" id="PR00046">
    <property type="entry name" value="SIGMA70FCT"/>
</dbReference>
<dbReference type="OrthoDB" id="9809557at2"/>
<keyword evidence="2 6" id="KW-0805">Transcription regulation</keyword>
<evidence type="ECO:0000256" key="2">
    <source>
        <dbReference type="ARBA" id="ARBA00023015"/>
    </source>
</evidence>
<dbReference type="InterPro" id="IPR000943">
    <property type="entry name" value="RNA_pol_sigma70"/>
</dbReference>
<dbReference type="PANTHER" id="PTHR30376:SF3">
    <property type="entry name" value="RNA POLYMERASE SIGMA FACTOR RPOH"/>
    <property type="match status" value="1"/>
</dbReference>
<dbReference type="Gene3D" id="1.10.10.10">
    <property type="entry name" value="Winged helix-like DNA-binding domain superfamily/Winged helix DNA-binding domain"/>
    <property type="match status" value="1"/>
</dbReference>